<proteinExistence type="predicted"/>
<evidence type="ECO:0000313" key="1">
    <source>
        <dbReference type="EMBL" id="CAL1379437.1"/>
    </source>
</evidence>
<organism evidence="1 2">
    <name type="scientific">Linum trigynum</name>
    <dbReference type="NCBI Taxonomy" id="586398"/>
    <lineage>
        <taxon>Eukaryota</taxon>
        <taxon>Viridiplantae</taxon>
        <taxon>Streptophyta</taxon>
        <taxon>Embryophyta</taxon>
        <taxon>Tracheophyta</taxon>
        <taxon>Spermatophyta</taxon>
        <taxon>Magnoliopsida</taxon>
        <taxon>eudicotyledons</taxon>
        <taxon>Gunneridae</taxon>
        <taxon>Pentapetalae</taxon>
        <taxon>rosids</taxon>
        <taxon>fabids</taxon>
        <taxon>Malpighiales</taxon>
        <taxon>Linaceae</taxon>
        <taxon>Linum</taxon>
    </lineage>
</organism>
<keyword evidence="2" id="KW-1185">Reference proteome</keyword>
<dbReference type="EMBL" id="OZ034816">
    <property type="protein sequence ID" value="CAL1379437.1"/>
    <property type="molecule type" value="Genomic_DNA"/>
</dbReference>
<sequence>MSLSFTSRETQTRMLRFTVPLQHHARRRLPTFQLIFVHVIESLVFVPVRSHMMIDETVKLLVGLVVPVDYCLSNFFTIQLVT</sequence>
<protein>
    <submittedName>
        <fullName evidence="1">Uncharacterized protein</fullName>
    </submittedName>
</protein>
<reference evidence="1 2" key="1">
    <citation type="submission" date="2024-04" db="EMBL/GenBank/DDBJ databases">
        <authorList>
            <person name="Fracassetti M."/>
        </authorList>
    </citation>
    <scope>NUCLEOTIDE SEQUENCE [LARGE SCALE GENOMIC DNA]</scope>
</reference>
<accession>A0AAV2E0U4</accession>
<evidence type="ECO:0000313" key="2">
    <source>
        <dbReference type="Proteomes" id="UP001497516"/>
    </source>
</evidence>
<gene>
    <name evidence="1" type="ORF">LTRI10_LOCUS20956</name>
</gene>
<name>A0AAV2E0U4_9ROSI</name>
<dbReference type="Proteomes" id="UP001497516">
    <property type="component" value="Chromosome 3"/>
</dbReference>
<dbReference type="AlphaFoldDB" id="A0AAV2E0U4"/>